<dbReference type="InterPro" id="IPR011041">
    <property type="entry name" value="Quinoprot_gluc/sorb_DH_b-prop"/>
</dbReference>
<dbReference type="AlphaFoldDB" id="H6MYW6"/>
<dbReference type="InterPro" id="IPR012938">
    <property type="entry name" value="Glc/Sorbosone_DH"/>
</dbReference>
<dbReference type="EMBL" id="CP003119">
    <property type="protein sequence ID" value="AFA73107.1"/>
    <property type="molecule type" value="Genomic_DNA"/>
</dbReference>
<dbReference type="Pfam" id="PF07995">
    <property type="entry name" value="GSDH"/>
    <property type="match status" value="1"/>
</dbReference>
<dbReference type="SUPFAM" id="SSF50952">
    <property type="entry name" value="Soluble quinoprotein glucose dehydrogenase"/>
    <property type="match status" value="1"/>
</dbReference>
<dbReference type="eggNOG" id="COG2133">
    <property type="taxonomic scope" value="Bacteria"/>
</dbReference>
<name>H6MYW6_GORPV</name>
<evidence type="ECO:0000259" key="1">
    <source>
        <dbReference type="Pfam" id="PF07995"/>
    </source>
</evidence>
<proteinExistence type="predicted"/>
<dbReference type="InterPro" id="IPR011042">
    <property type="entry name" value="6-blade_b-propeller_TolB-like"/>
</dbReference>
<sequence>MFTSMVCLGAVVVGSGVVAGEARPEPAPDLAVETVTGGLRIPWEVVAAPDGTILTNERSGRFVAVAPDGRAHTVRADLSTLFVTGEAGLMGMALDPGFATNRRLYTCQSEVTAPTGRITAPPSLIRSPLPWPNTGQVNSVVAWRVAPDWSALTRERTVLSGIPLTMAGREAGCGVTAAPDGTLWIGTGDTGLPTVSQDRSSLGGKVLHINADGSPAAGNPDAASPIFTLGHRNVQNIALGPAGRVYSIEQGTHVDDELNLLTAGGNYGFRPDKRIPLNDEDAVMTDARVPGAIGPVWKSGAPTVAPPAITFLPDSGWGQWNGALVISALKGKRLILVQLSDDGRRVERTADALDGEYGRLRGTTIAADGSLLLLTNNGTDDKILRVRPS</sequence>
<dbReference type="Proteomes" id="UP000009154">
    <property type="component" value="Chromosome"/>
</dbReference>
<dbReference type="Gene3D" id="2.120.10.30">
    <property type="entry name" value="TolB, C-terminal domain"/>
    <property type="match status" value="1"/>
</dbReference>
<organism evidence="2 3">
    <name type="scientific">Gordonia polyisoprenivorans (strain DSM 44266 / VH2)</name>
    <dbReference type="NCBI Taxonomy" id="1112204"/>
    <lineage>
        <taxon>Bacteria</taxon>
        <taxon>Bacillati</taxon>
        <taxon>Actinomycetota</taxon>
        <taxon>Actinomycetes</taxon>
        <taxon>Mycobacteriales</taxon>
        <taxon>Gordoniaceae</taxon>
        <taxon>Gordonia</taxon>
    </lineage>
</organism>
<keyword evidence="3" id="KW-1185">Reference proteome</keyword>
<gene>
    <name evidence="2" type="ordered locus">GPOL_c20680</name>
</gene>
<evidence type="ECO:0000313" key="3">
    <source>
        <dbReference type="Proteomes" id="UP000009154"/>
    </source>
</evidence>
<dbReference type="PANTHER" id="PTHR19328">
    <property type="entry name" value="HEDGEHOG-INTERACTING PROTEIN"/>
    <property type="match status" value="1"/>
</dbReference>
<dbReference type="STRING" id="1112204.GPOL_c20680"/>
<protein>
    <submittedName>
        <fullName evidence="2">Putative sorbosone dehydrogenase</fullName>
    </submittedName>
</protein>
<reference evidence="2 3" key="1">
    <citation type="journal article" date="2012" name="Appl. Environ. Microbiol.">
        <title>Involvement of two latex-clearing proteins during rubber degradation and insights into the subsequent degradation pathway revealed by the genome sequence of Gordonia polyisoprenivorans strain VH2.</title>
        <authorList>
            <person name="Hiessl S."/>
            <person name="Schuldes J."/>
            <person name="Thurmer A."/>
            <person name="Halbsguth T."/>
            <person name="Broker D."/>
            <person name="Angelov A."/>
            <person name="Liebl W."/>
            <person name="Daniel R."/>
            <person name="Steinbuchel A."/>
        </authorList>
    </citation>
    <scope>NUCLEOTIDE SEQUENCE [LARGE SCALE GENOMIC DNA]</scope>
    <source>
        <strain evidence="3">DSM 44266 / VH2</strain>
    </source>
</reference>
<dbReference type="HOGENOM" id="CLU_012253_0_1_11"/>
<evidence type="ECO:0000313" key="2">
    <source>
        <dbReference type="EMBL" id="AFA73107.1"/>
    </source>
</evidence>
<dbReference type="PANTHER" id="PTHR19328:SF13">
    <property type="entry name" value="HIPL1 PROTEIN"/>
    <property type="match status" value="1"/>
</dbReference>
<accession>H6MYW6</accession>
<dbReference type="KEGG" id="gpo:GPOL_c20680"/>
<feature type="domain" description="Glucose/Sorbosone dehydrogenase" evidence="1">
    <location>
        <begin position="39"/>
        <end position="379"/>
    </location>
</feature>